<gene>
    <name evidence="3" type="ORF">C8F04DRAFT_1284539</name>
</gene>
<dbReference type="InterPro" id="IPR028094">
    <property type="entry name" value="RTC4_C"/>
</dbReference>
<feature type="region of interest" description="Disordered" evidence="1">
    <location>
        <begin position="506"/>
        <end position="541"/>
    </location>
</feature>
<evidence type="ECO:0000313" key="3">
    <source>
        <dbReference type="EMBL" id="KAJ7015855.1"/>
    </source>
</evidence>
<dbReference type="Proteomes" id="UP001218188">
    <property type="component" value="Unassembled WGS sequence"/>
</dbReference>
<dbReference type="Pfam" id="PF14474">
    <property type="entry name" value="RTC4"/>
    <property type="match status" value="1"/>
</dbReference>
<evidence type="ECO:0000256" key="1">
    <source>
        <dbReference type="SAM" id="MobiDB-lite"/>
    </source>
</evidence>
<feature type="compositionally biased region" description="Basic and acidic residues" evidence="1">
    <location>
        <begin position="437"/>
        <end position="455"/>
    </location>
</feature>
<dbReference type="AlphaFoldDB" id="A0AAD6RVA9"/>
<feature type="compositionally biased region" description="Basic and acidic residues" evidence="1">
    <location>
        <begin position="524"/>
        <end position="533"/>
    </location>
</feature>
<comment type="caution">
    <text evidence="3">The sequence shown here is derived from an EMBL/GenBank/DDBJ whole genome shotgun (WGS) entry which is preliminary data.</text>
</comment>
<evidence type="ECO:0000313" key="4">
    <source>
        <dbReference type="Proteomes" id="UP001218188"/>
    </source>
</evidence>
<evidence type="ECO:0000259" key="2">
    <source>
        <dbReference type="Pfam" id="PF14474"/>
    </source>
</evidence>
<feature type="region of interest" description="Disordered" evidence="1">
    <location>
        <begin position="158"/>
        <end position="187"/>
    </location>
</feature>
<proteinExistence type="predicted"/>
<protein>
    <recommendedName>
        <fullName evidence="2">Restriction of telomere capping protein 4 C-terminal domain-containing protein</fullName>
    </recommendedName>
</protein>
<feature type="domain" description="Restriction of telomere capping protein 4 C-terminal" evidence="2">
    <location>
        <begin position="211"/>
        <end position="338"/>
    </location>
</feature>
<organism evidence="3 4">
    <name type="scientific">Mycena alexandri</name>
    <dbReference type="NCBI Taxonomy" id="1745969"/>
    <lineage>
        <taxon>Eukaryota</taxon>
        <taxon>Fungi</taxon>
        <taxon>Dikarya</taxon>
        <taxon>Basidiomycota</taxon>
        <taxon>Agaricomycotina</taxon>
        <taxon>Agaricomycetes</taxon>
        <taxon>Agaricomycetidae</taxon>
        <taxon>Agaricales</taxon>
        <taxon>Marasmiineae</taxon>
        <taxon>Mycenaceae</taxon>
        <taxon>Mycena</taxon>
    </lineage>
</organism>
<feature type="region of interest" description="Disordered" evidence="1">
    <location>
        <begin position="386"/>
        <end position="490"/>
    </location>
</feature>
<keyword evidence="4" id="KW-1185">Reference proteome</keyword>
<reference evidence="3" key="1">
    <citation type="submission" date="2023-03" db="EMBL/GenBank/DDBJ databases">
        <title>Massive genome expansion in bonnet fungi (Mycena s.s.) driven by repeated elements and novel gene families across ecological guilds.</title>
        <authorList>
            <consortium name="Lawrence Berkeley National Laboratory"/>
            <person name="Harder C.B."/>
            <person name="Miyauchi S."/>
            <person name="Viragh M."/>
            <person name="Kuo A."/>
            <person name="Thoen E."/>
            <person name="Andreopoulos B."/>
            <person name="Lu D."/>
            <person name="Skrede I."/>
            <person name="Drula E."/>
            <person name="Henrissat B."/>
            <person name="Morin E."/>
            <person name="Kohler A."/>
            <person name="Barry K."/>
            <person name="LaButti K."/>
            <person name="Morin E."/>
            <person name="Salamov A."/>
            <person name="Lipzen A."/>
            <person name="Mereny Z."/>
            <person name="Hegedus B."/>
            <person name="Baldrian P."/>
            <person name="Stursova M."/>
            <person name="Weitz H."/>
            <person name="Taylor A."/>
            <person name="Grigoriev I.V."/>
            <person name="Nagy L.G."/>
            <person name="Martin F."/>
            <person name="Kauserud H."/>
        </authorList>
    </citation>
    <scope>NUCLEOTIDE SEQUENCE</scope>
    <source>
        <strain evidence="3">CBHHK200</strain>
    </source>
</reference>
<accession>A0AAD6RVA9</accession>
<dbReference type="EMBL" id="JARJCM010000819">
    <property type="protein sequence ID" value="KAJ7015855.1"/>
    <property type="molecule type" value="Genomic_DNA"/>
</dbReference>
<sequence>MPLKANPRGRAICRRRYLRVYGIPPLMYLPEEPAEPTGPPSDWIPAEVIVIPIIAPGTMLRDWIEANMHTDNLNSDEYVPSDTADALGMHCILDRPAHARTYSSSCFLPRTNTHRPSSRPLSRLPLRCTPSFCEHAGPSQAEQLRGYRSAFTAVCSDTELRSQKKRKAPDSAPEQAAQPAKRPKPFRPQFPFLVPPKAEKISFPTLSPVLSSDYSDNTKNSSTPMGLLRRAAFSRASSRFPSANLGCGYFGPKGLEIIKYTLKCIEHEEDENEDSKENQLFATISGLIDTPNNWDEYDDGSNLISPTKFTKFILIPHVAASLIAEDLEIKLREAVDILLSEHYDLLFNADPPPKVDIVASPIDAQQAPPRLRKKLTLLALKHKKITLDDFPPPPPPKSISKKAPAVEKPKSANPIEKPPSKPKLVEKPSSKPNPKLTVEKDQEPKRKPNTPEKPKSGMASAKGPKSSSKRPTKPESQPEPAGRHTTQQTARSGYLRMLSAIRHASVPTVHSTVTRPQPLPQHYTDNRRAERRPTSPSLSPYTPLHRLAARGAATPSCSHLSASINCKPRFAYPDRTSILRVLRSSTKTSYAVVSFPVCFPWAYVYDLSPSTRRIGSQAVTAIEVSRQPG</sequence>
<name>A0AAD6RVA9_9AGAR</name>